<name>A0ABP8H9D2_9SPHI</name>
<comment type="caution">
    <text evidence="1">The sequence shown here is derived from an EMBL/GenBank/DDBJ whole genome shotgun (WGS) entry which is preliminary data.</text>
</comment>
<evidence type="ECO:0000313" key="1">
    <source>
        <dbReference type="EMBL" id="GAA4336221.1"/>
    </source>
</evidence>
<dbReference type="Proteomes" id="UP001500582">
    <property type="component" value="Unassembled WGS sequence"/>
</dbReference>
<organism evidence="1 2">
    <name type="scientific">Mucilaginibacter gynuensis</name>
    <dbReference type="NCBI Taxonomy" id="1302236"/>
    <lineage>
        <taxon>Bacteria</taxon>
        <taxon>Pseudomonadati</taxon>
        <taxon>Bacteroidota</taxon>
        <taxon>Sphingobacteriia</taxon>
        <taxon>Sphingobacteriales</taxon>
        <taxon>Sphingobacteriaceae</taxon>
        <taxon>Mucilaginibacter</taxon>
    </lineage>
</organism>
<sequence>MVRLGGPVAGSNAHDTLPRYTILKTQTWQLDPETSNLEPESWQLNLPLNPGGADTGPELKACAV</sequence>
<keyword evidence="2" id="KW-1185">Reference proteome</keyword>
<evidence type="ECO:0000313" key="2">
    <source>
        <dbReference type="Proteomes" id="UP001500582"/>
    </source>
</evidence>
<protein>
    <submittedName>
        <fullName evidence="1">Uncharacterized protein</fullName>
    </submittedName>
</protein>
<reference evidence="2" key="1">
    <citation type="journal article" date="2019" name="Int. J. Syst. Evol. Microbiol.">
        <title>The Global Catalogue of Microorganisms (GCM) 10K type strain sequencing project: providing services to taxonomists for standard genome sequencing and annotation.</title>
        <authorList>
            <consortium name="The Broad Institute Genomics Platform"/>
            <consortium name="The Broad Institute Genome Sequencing Center for Infectious Disease"/>
            <person name="Wu L."/>
            <person name="Ma J."/>
        </authorList>
    </citation>
    <scope>NUCLEOTIDE SEQUENCE [LARGE SCALE GENOMIC DNA]</scope>
    <source>
        <strain evidence="2">JCM 17705</strain>
    </source>
</reference>
<gene>
    <name evidence="1" type="ORF">GCM10023149_44820</name>
</gene>
<accession>A0ABP8H9D2</accession>
<proteinExistence type="predicted"/>
<dbReference type="EMBL" id="BAABFT010000016">
    <property type="protein sequence ID" value="GAA4336221.1"/>
    <property type="molecule type" value="Genomic_DNA"/>
</dbReference>